<accession>A0ABD2MUT9</accession>
<proteinExistence type="predicted"/>
<dbReference type="AlphaFoldDB" id="A0ABD2MUT9"/>
<feature type="transmembrane region" description="Helical" evidence="5">
    <location>
        <begin position="115"/>
        <end position="141"/>
    </location>
</feature>
<dbReference type="InterPro" id="IPR008952">
    <property type="entry name" value="Tetraspanin_EC2_sf"/>
</dbReference>
<keyword evidence="2 5" id="KW-0812">Transmembrane</keyword>
<keyword evidence="3 5" id="KW-1133">Transmembrane helix</keyword>
<reference evidence="7 8" key="1">
    <citation type="journal article" date="2021" name="BMC Biol.">
        <title>Horizontally acquired antibacterial genes associated with adaptive radiation of ladybird beetles.</title>
        <authorList>
            <person name="Li H.S."/>
            <person name="Tang X.F."/>
            <person name="Huang Y.H."/>
            <person name="Xu Z.Y."/>
            <person name="Chen M.L."/>
            <person name="Du X.Y."/>
            <person name="Qiu B.Y."/>
            <person name="Chen P.T."/>
            <person name="Zhang W."/>
            <person name="Slipinski A."/>
            <person name="Escalona H.E."/>
            <person name="Waterhouse R.M."/>
            <person name="Zwick A."/>
            <person name="Pang H."/>
        </authorList>
    </citation>
    <scope>NUCLEOTIDE SEQUENCE [LARGE SCALE GENOMIC DNA]</scope>
    <source>
        <strain evidence="7">SYSU2018</strain>
    </source>
</reference>
<evidence type="ECO:0000256" key="1">
    <source>
        <dbReference type="ARBA" id="ARBA00004141"/>
    </source>
</evidence>
<comment type="caution">
    <text evidence="7">The sequence shown here is derived from an EMBL/GenBank/DDBJ whole genome shotgun (WGS) entry which is preliminary data.</text>
</comment>
<evidence type="ECO:0000256" key="6">
    <source>
        <dbReference type="SAM" id="SignalP"/>
    </source>
</evidence>
<dbReference type="SUPFAM" id="SSF48652">
    <property type="entry name" value="Tetraspanin"/>
    <property type="match status" value="1"/>
</dbReference>
<organism evidence="7 8">
    <name type="scientific">Cryptolaemus montrouzieri</name>
    <dbReference type="NCBI Taxonomy" id="559131"/>
    <lineage>
        <taxon>Eukaryota</taxon>
        <taxon>Metazoa</taxon>
        <taxon>Ecdysozoa</taxon>
        <taxon>Arthropoda</taxon>
        <taxon>Hexapoda</taxon>
        <taxon>Insecta</taxon>
        <taxon>Pterygota</taxon>
        <taxon>Neoptera</taxon>
        <taxon>Endopterygota</taxon>
        <taxon>Coleoptera</taxon>
        <taxon>Polyphaga</taxon>
        <taxon>Cucujiformia</taxon>
        <taxon>Coccinelloidea</taxon>
        <taxon>Coccinellidae</taxon>
        <taxon>Scymninae</taxon>
        <taxon>Scymnini</taxon>
        <taxon>Cryptolaemus</taxon>
    </lineage>
</organism>
<evidence type="ECO:0000256" key="4">
    <source>
        <dbReference type="ARBA" id="ARBA00023136"/>
    </source>
</evidence>
<name>A0ABD2MUT9_9CUCU</name>
<feature type="chain" id="PRO_5044878826" description="Tetraspanin" evidence="6">
    <location>
        <begin position="20"/>
        <end position="151"/>
    </location>
</feature>
<dbReference type="GO" id="GO:0016020">
    <property type="term" value="C:membrane"/>
    <property type="evidence" value="ECO:0007669"/>
    <property type="project" value="UniProtKB-SubCell"/>
</dbReference>
<gene>
    <name evidence="7" type="ORF">HHI36_008972</name>
</gene>
<dbReference type="PANTHER" id="PTHR19282:SF482">
    <property type="entry name" value="FI23944P1-RELATED"/>
    <property type="match status" value="1"/>
</dbReference>
<dbReference type="CDD" id="cd03127">
    <property type="entry name" value="tetraspanin_LEL"/>
    <property type="match status" value="1"/>
</dbReference>
<evidence type="ECO:0000313" key="7">
    <source>
        <dbReference type="EMBL" id="KAL3269915.1"/>
    </source>
</evidence>
<evidence type="ECO:0000256" key="3">
    <source>
        <dbReference type="ARBA" id="ARBA00022989"/>
    </source>
</evidence>
<keyword evidence="8" id="KW-1185">Reference proteome</keyword>
<comment type="subcellular location">
    <subcellularLocation>
        <location evidence="1">Membrane</location>
        <topology evidence="1">Multi-pass membrane protein</topology>
    </subcellularLocation>
</comment>
<dbReference type="Gene3D" id="1.10.1450.10">
    <property type="entry name" value="Tetraspanin"/>
    <property type="match status" value="1"/>
</dbReference>
<dbReference type="Pfam" id="PF00335">
    <property type="entry name" value="Tetraspanin"/>
    <property type="match status" value="1"/>
</dbReference>
<sequence length="151" mass="16771">MIITFSILLVLIFVLEVTAGVLGYIHRSEVGVMLEDKLNSTISEYYKNDEIKNTWDIAQHEGECCGITGPSDWKNFTLPHTCCPNTHDDGSCTMKNPDHYTASCFEQLKETFSNYAAIIGGIGIGISLSQLIGIIFACCLARSIRHEYETV</sequence>
<evidence type="ECO:0000313" key="8">
    <source>
        <dbReference type="Proteomes" id="UP001516400"/>
    </source>
</evidence>
<evidence type="ECO:0000256" key="5">
    <source>
        <dbReference type="SAM" id="Phobius"/>
    </source>
</evidence>
<protein>
    <recommendedName>
        <fullName evidence="9">Tetraspanin</fullName>
    </recommendedName>
</protein>
<evidence type="ECO:0000256" key="2">
    <source>
        <dbReference type="ARBA" id="ARBA00022692"/>
    </source>
</evidence>
<keyword evidence="4 5" id="KW-0472">Membrane</keyword>
<dbReference type="PANTHER" id="PTHR19282">
    <property type="entry name" value="TETRASPANIN"/>
    <property type="match status" value="1"/>
</dbReference>
<feature type="signal peptide" evidence="6">
    <location>
        <begin position="1"/>
        <end position="19"/>
    </location>
</feature>
<dbReference type="InterPro" id="IPR018499">
    <property type="entry name" value="Tetraspanin/Peripherin"/>
</dbReference>
<evidence type="ECO:0008006" key="9">
    <source>
        <dbReference type="Google" id="ProtNLM"/>
    </source>
</evidence>
<keyword evidence="6" id="KW-0732">Signal</keyword>
<dbReference type="Proteomes" id="UP001516400">
    <property type="component" value="Unassembled WGS sequence"/>
</dbReference>
<dbReference type="EMBL" id="JABFTP020000021">
    <property type="protein sequence ID" value="KAL3269915.1"/>
    <property type="molecule type" value="Genomic_DNA"/>
</dbReference>